<sequence>MSMQTVIHSNAFNFMSFVQGSVDARTGQYGLGIDLPGLPANDLCGPDLPLRLAFNPLNNRDSGFGTGWNLVLSQFRISTGMLDLHSGEAFQVVDNGPGQQALVPERKVESFHFRNVGEGQRKRFRIAHKSGLVEILEPQQGDDDLALPTRILAPSGHGITLAYKPYKHGACLESIVDDASRALLWIDYAGNDHVSITLHPNTQQAALYTLEFSGDRLSKIVLPSEDKGRWAFAYKPVEYAPGNTLHLLERVDNPSGGVELVQYREQGHGLPGSSGRSLPYVSQHVVQPGNGQPEMKLGYTFSASNFLGFGSGIEWDDNGRDNLYKVADPTYQYESTVSHYLDDKVARTVKRTFNRFHLLTQEVTTEQRCIRTTVTKYHELPNKQFAEQPAYFQLPHTVTDSWAIENNSVDFRQEEHATIFDGFGNLTEECQPNGTRTVQEYYPQAQDPEGFVRNVKQRTVHPAQGAGIEEGAPTLATFYRYKVLPGLGESAGWLVKDLEQECRLLADEQRAELRSVDYLYHEDPLDPLRYGRLQQQVSTMNGLATIIDFDYLSLVVDGHPVVQTCQTVTGHDHGEALPEGGERHSRKIVTLQDSALFGEPLLSRDDNDVEIRYEYDRLRRVTRETVAPDTQYAASRQYAYVLVAIPGNQATQTRVDVKGVATLSIVDGLNRVTEERRQDPDFGDTPARQRAFRQTYAARYDGLGNLIEETEVDWHRLADVPLPHAYHYDGWGSRCSEVGPDGVVHHDQTDPIGAPHYRGPVRREWRESADGSLKSGQTVTWMNAFGTADQVERIDTQARPVSRHQYFYDGLGRSVREVSPSNDETRFAYDEFDRLVDNRLPDHAVVHREYALHSQEDLPVRIEVRLLENDQLRTSVLGHQRFDGLGRMVESITGGRVRTYHFDPGQRQPSHVLTPRGERIDYTYLPQLGEEPLSRALTKEGIHASYVYDEQNARLKSCAEQDVLLTREYFSTGEVKLEKRQHGAEAAYEMNYVYSRNASLLSYTDVLGNEQVYRYDSAGRLESTELGALLSEFTYDPLGRMETIHTQDLQAGHSLKISLVHDDFDRETERSFDFGASGQVLSQDYDADDRITCKRLTEGELTLREEHFEYDERGRLLDYTCTGDVDFMPVDPYGNTIEAQAFRFDTVDNITRVRTLHSEGRVTVDYHFENPEDPAQLSGFTITGLDPQPREVLLAYDPDGNLIVDEQGRRLDYDALGRLVRVSDVGGVPLADYGYDPLDRLVAQQSG</sequence>
<proteinExistence type="predicted"/>
<dbReference type="PANTHER" id="PTHR32305:SF15">
    <property type="entry name" value="PROTEIN RHSA-RELATED"/>
    <property type="match status" value="1"/>
</dbReference>
<protein>
    <submittedName>
        <fullName evidence="3">RHS repeat protein</fullName>
    </submittedName>
</protein>
<evidence type="ECO:0000313" key="4">
    <source>
        <dbReference type="Proteomes" id="UP000545074"/>
    </source>
</evidence>
<dbReference type="Pfam" id="PF25023">
    <property type="entry name" value="TEN_YD-shell"/>
    <property type="match status" value="1"/>
</dbReference>
<dbReference type="EMBL" id="JACGCX010000003">
    <property type="protein sequence ID" value="MBA6097007.1"/>
    <property type="molecule type" value="Genomic_DNA"/>
</dbReference>
<reference evidence="3 4" key="1">
    <citation type="submission" date="2020-07" db="EMBL/GenBank/DDBJ databases">
        <title>Diversity of carbapenemase encoding genes among Pseudomonas putida group clinical isolates in a tertiary Brazilian hospital.</title>
        <authorList>
            <person name="Alberto-Lei F."/>
            <person name="Nodari C.S."/>
            <person name="Streling A.P."/>
            <person name="Paulino J.T."/>
            <person name="Bessa-Neto F.O."/>
            <person name="Cayo R."/>
            <person name="Gales A.C."/>
        </authorList>
    </citation>
    <scope>NUCLEOTIDE SEQUENCE [LARGE SCALE GENOMIC DNA]</scope>
    <source>
        <strain evidence="3 4">12815</strain>
    </source>
</reference>
<dbReference type="AlphaFoldDB" id="A0A7W2KEF4"/>
<gene>
    <name evidence="3" type="ORF">H4C80_07660</name>
</gene>
<evidence type="ECO:0000259" key="2">
    <source>
        <dbReference type="Pfam" id="PF25023"/>
    </source>
</evidence>
<dbReference type="PANTHER" id="PTHR32305">
    <property type="match status" value="1"/>
</dbReference>
<evidence type="ECO:0000256" key="1">
    <source>
        <dbReference type="ARBA" id="ARBA00022737"/>
    </source>
</evidence>
<dbReference type="InterPro" id="IPR050708">
    <property type="entry name" value="T6SS_VgrG/RHS"/>
</dbReference>
<feature type="domain" description="Teneurin-like YD-shell" evidence="2">
    <location>
        <begin position="802"/>
        <end position="1245"/>
    </location>
</feature>
<name>A0A7W2KEF4_9PSED</name>
<organism evidence="3 4">
    <name type="scientific">Pseudomonas juntendi</name>
    <dbReference type="NCBI Taxonomy" id="2666183"/>
    <lineage>
        <taxon>Bacteria</taxon>
        <taxon>Pseudomonadati</taxon>
        <taxon>Pseudomonadota</taxon>
        <taxon>Gammaproteobacteria</taxon>
        <taxon>Pseudomonadales</taxon>
        <taxon>Pseudomonadaceae</taxon>
        <taxon>Pseudomonas</taxon>
    </lineage>
</organism>
<dbReference type="Proteomes" id="UP000545074">
    <property type="component" value="Unassembled WGS sequence"/>
</dbReference>
<dbReference type="Gene3D" id="2.180.10.10">
    <property type="entry name" value="RHS repeat-associated core"/>
    <property type="match status" value="2"/>
</dbReference>
<accession>A0A7W2KEF4</accession>
<dbReference type="InterPro" id="IPR006530">
    <property type="entry name" value="YD"/>
</dbReference>
<keyword evidence="1" id="KW-0677">Repeat</keyword>
<comment type="caution">
    <text evidence="3">The sequence shown here is derived from an EMBL/GenBank/DDBJ whole genome shotgun (WGS) entry which is preliminary data.</text>
</comment>
<dbReference type="InterPro" id="IPR056823">
    <property type="entry name" value="TEN-like_YD-shell"/>
</dbReference>
<dbReference type="NCBIfam" id="TIGR01643">
    <property type="entry name" value="YD_repeat_2x"/>
    <property type="match status" value="1"/>
</dbReference>
<evidence type="ECO:0000313" key="3">
    <source>
        <dbReference type="EMBL" id="MBA6097007.1"/>
    </source>
</evidence>